<dbReference type="EMBL" id="SSTD01004586">
    <property type="protein sequence ID" value="TYK23050.1"/>
    <property type="molecule type" value="Genomic_DNA"/>
</dbReference>
<evidence type="ECO:0000256" key="1">
    <source>
        <dbReference type="SAM" id="MobiDB-lite"/>
    </source>
</evidence>
<evidence type="ECO:0000313" key="3">
    <source>
        <dbReference type="Proteomes" id="UP000321947"/>
    </source>
</evidence>
<reference evidence="2 3" key="1">
    <citation type="submission" date="2019-08" db="EMBL/GenBank/DDBJ databases">
        <title>Draft genome sequences of two oriental melons (Cucumis melo L. var makuwa).</title>
        <authorList>
            <person name="Kwon S.-Y."/>
        </authorList>
    </citation>
    <scope>NUCLEOTIDE SEQUENCE [LARGE SCALE GENOMIC DNA]</scope>
    <source>
        <strain evidence="3">cv. Chang Bougi</strain>
        <tissue evidence="2">Leaf</tissue>
    </source>
</reference>
<name>A0A5D3DI32_CUCMM</name>
<feature type="region of interest" description="Disordered" evidence="1">
    <location>
        <begin position="125"/>
        <end position="158"/>
    </location>
</feature>
<comment type="caution">
    <text evidence="2">The sequence shown here is derived from an EMBL/GenBank/DDBJ whole genome shotgun (WGS) entry which is preliminary data.</text>
</comment>
<gene>
    <name evidence="2" type="ORF">E5676_scaffold142G00150</name>
</gene>
<accession>A0A5D3DI32</accession>
<evidence type="ECO:0008006" key="4">
    <source>
        <dbReference type="Google" id="ProtNLM"/>
    </source>
</evidence>
<dbReference type="AlphaFoldDB" id="A0A5D3DI32"/>
<organism evidence="2 3">
    <name type="scientific">Cucumis melo var. makuwa</name>
    <name type="common">Oriental melon</name>
    <dbReference type="NCBI Taxonomy" id="1194695"/>
    <lineage>
        <taxon>Eukaryota</taxon>
        <taxon>Viridiplantae</taxon>
        <taxon>Streptophyta</taxon>
        <taxon>Embryophyta</taxon>
        <taxon>Tracheophyta</taxon>
        <taxon>Spermatophyta</taxon>
        <taxon>Magnoliopsida</taxon>
        <taxon>eudicotyledons</taxon>
        <taxon>Gunneridae</taxon>
        <taxon>Pentapetalae</taxon>
        <taxon>rosids</taxon>
        <taxon>fabids</taxon>
        <taxon>Cucurbitales</taxon>
        <taxon>Cucurbitaceae</taxon>
        <taxon>Benincaseae</taxon>
        <taxon>Cucumis</taxon>
    </lineage>
</organism>
<evidence type="ECO:0000313" key="2">
    <source>
        <dbReference type="EMBL" id="TYK23050.1"/>
    </source>
</evidence>
<proteinExistence type="predicted"/>
<protein>
    <recommendedName>
        <fullName evidence="4">DUF4283 domain-containing protein</fullName>
    </recommendedName>
</protein>
<dbReference type="Proteomes" id="UP000321947">
    <property type="component" value="Unassembled WGS sequence"/>
</dbReference>
<sequence length="158" mass="17680">MEFSYKPFQADKAILYLSPDHAKLLCSNKSANGWSTIGNYQSIPLHLWNYKTFHCIGMACGDFLAVAKETLELDKLIDAKIKVSVRVHGSFETKAADEFDEHNPMAEVYTYNGFQAVPSVTTKSRGGYNHLSSDKHSLSNPTQTKKDSSSDSEYDPFD</sequence>